<keyword evidence="4" id="KW-1185">Reference proteome</keyword>
<keyword evidence="2" id="KW-0812">Transmembrane</keyword>
<keyword evidence="2" id="KW-0472">Membrane</keyword>
<reference evidence="3" key="1">
    <citation type="submission" date="2023-03" db="EMBL/GenBank/DDBJ databases">
        <title>Actinorhabdospora filicis NBRC 111898.</title>
        <authorList>
            <person name="Ichikawa N."/>
            <person name="Sato H."/>
            <person name="Tonouchi N."/>
        </authorList>
    </citation>
    <scope>NUCLEOTIDE SEQUENCE</scope>
    <source>
        <strain evidence="3">NBRC 111898</strain>
    </source>
</reference>
<comment type="caution">
    <text evidence="3">The sequence shown here is derived from an EMBL/GenBank/DDBJ whole genome shotgun (WGS) entry which is preliminary data.</text>
</comment>
<evidence type="ECO:0000313" key="4">
    <source>
        <dbReference type="Proteomes" id="UP001165079"/>
    </source>
</evidence>
<sequence>MPVIWWVLAGVVVLSLVVLAIALVPVLKRLVRLRSEMTALQARAAEGEALRLRLEELTADAQIVRERLENFRTDSR</sequence>
<keyword evidence="1" id="KW-0175">Coiled coil</keyword>
<dbReference type="AlphaFoldDB" id="A0A9W6WBU7"/>
<keyword evidence="2" id="KW-1133">Transmembrane helix</keyword>
<feature type="coiled-coil region" evidence="1">
    <location>
        <begin position="30"/>
        <end position="74"/>
    </location>
</feature>
<dbReference type="Proteomes" id="UP001165079">
    <property type="component" value="Unassembled WGS sequence"/>
</dbReference>
<name>A0A9W6WBU7_9ACTN</name>
<organism evidence="3 4">
    <name type="scientific">Actinorhabdospora filicis</name>
    <dbReference type="NCBI Taxonomy" id="1785913"/>
    <lineage>
        <taxon>Bacteria</taxon>
        <taxon>Bacillati</taxon>
        <taxon>Actinomycetota</taxon>
        <taxon>Actinomycetes</taxon>
        <taxon>Micromonosporales</taxon>
        <taxon>Micromonosporaceae</taxon>
        <taxon>Actinorhabdospora</taxon>
    </lineage>
</organism>
<feature type="transmembrane region" description="Helical" evidence="2">
    <location>
        <begin position="6"/>
        <end position="27"/>
    </location>
</feature>
<evidence type="ECO:0000256" key="1">
    <source>
        <dbReference type="SAM" id="Coils"/>
    </source>
</evidence>
<evidence type="ECO:0000313" key="3">
    <source>
        <dbReference type="EMBL" id="GLZ79085.1"/>
    </source>
</evidence>
<proteinExistence type="predicted"/>
<protein>
    <submittedName>
        <fullName evidence="3">Uncharacterized protein</fullName>
    </submittedName>
</protein>
<evidence type="ECO:0000256" key="2">
    <source>
        <dbReference type="SAM" id="Phobius"/>
    </source>
</evidence>
<gene>
    <name evidence="3" type="ORF">Afil01_38920</name>
</gene>
<dbReference type="EMBL" id="BSTX01000002">
    <property type="protein sequence ID" value="GLZ79085.1"/>
    <property type="molecule type" value="Genomic_DNA"/>
</dbReference>
<accession>A0A9W6WBU7</accession>